<organism evidence="1 3">
    <name type="scientific">Faucicola osloensis</name>
    <name type="common">Moraxella osloensis</name>
    <dbReference type="NCBI Taxonomy" id="34062"/>
    <lineage>
        <taxon>Bacteria</taxon>
        <taxon>Pseudomonadati</taxon>
        <taxon>Pseudomonadota</taxon>
        <taxon>Gammaproteobacteria</taxon>
        <taxon>Moraxellales</taxon>
        <taxon>Moraxellaceae</taxon>
        <taxon>Faucicola</taxon>
    </lineage>
</organism>
<protein>
    <submittedName>
        <fullName evidence="1">Uncharacterized protein</fullName>
    </submittedName>
</protein>
<dbReference type="AlphaFoldDB" id="A0A2D2LT99"/>
<evidence type="ECO:0000313" key="3">
    <source>
        <dbReference type="Proteomes" id="UP000229340"/>
    </source>
</evidence>
<dbReference type="EMBL" id="PKJS01000010">
    <property type="protein sequence ID" value="PKZ68425.1"/>
    <property type="molecule type" value="Genomic_DNA"/>
</dbReference>
<dbReference type="EMBL" id="CP024443">
    <property type="protein sequence ID" value="ATR78259.1"/>
    <property type="molecule type" value="Genomic_DNA"/>
</dbReference>
<reference evidence="1" key="4">
    <citation type="journal article" date="2018" name="Misainmurhag Hoiji">
        <title>Complete genome sequence of multidrug-resistant Moraxella osloensis NP7 with multiple plasmids isolated from human skin.</title>
        <authorList>
            <person name="Ganzorig M."/>
            <person name="Lim J.Y."/>
            <person name="Hwang I."/>
            <person name="Lee K."/>
        </authorList>
    </citation>
    <scope>NUCLEOTIDE SEQUENCE</scope>
    <source>
        <strain evidence="1">NP7</strain>
    </source>
</reference>
<reference evidence="2 4" key="2">
    <citation type="submission" date="2017-12" db="EMBL/GenBank/DDBJ databases">
        <title>Phylogenetic diversity of female urinary microbiome.</title>
        <authorList>
            <person name="Thomas-White K."/>
            <person name="Wolfe A.J."/>
        </authorList>
    </citation>
    <scope>NUCLEOTIDE SEQUENCE [LARGE SCALE GENOMIC DNA]</scope>
    <source>
        <strain evidence="2 4">UMB0416</strain>
    </source>
</reference>
<dbReference type="Proteomes" id="UP000229340">
    <property type="component" value="Chromosome"/>
</dbReference>
<reference evidence="3" key="1">
    <citation type="submission" date="2017-11" db="EMBL/GenBank/DDBJ databases">
        <title>Complete genome sequence of Moraxella osloensis NP7 isolated from human skin.</title>
        <authorList>
            <person name="Lee K."/>
            <person name="Lim J.Y."/>
            <person name="Hwang I."/>
        </authorList>
    </citation>
    <scope>NUCLEOTIDE SEQUENCE [LARGE SCALE GENOMIC DNA]</scope>
    <source>
        <strain evidence="3">NP7</strain>
    </source>
</reference>
<evidence type="ECO:0000313" key="4">
    <source>
        <dbReference type="Proteomes" id="UP000234914"/>
    </source>
</evidence>
<evidence type="ECO:0000313" key="2">
    <source>
        <dbReference type="EMBL" id="PKZ68425.1"/>
    </source>
</evidence>
<dbReference type="Proteomes" id="UP000234914">
    <property type="component" value="Unassembled WGS sequence"/>
</dbReference>
<reference evidence="1" key="3">
    <citation type="journal article" date="2018" name="Genome Announc.">
        <title>Complete Genome Sequences of Three Moraxella osloensis Strains Isolated from Human Skin.</title>
        <authorList>
            <person name="Lim J.Y."/>
            <person name="Hwang I."/>
            <person name="Ganzorig M."/>
            <person name="Huang S.L."/>
            <person name="Cho G.S."/>
            <person name="Franz C.M.A.P."/>
            <person name="Lee K."/>
        </authorList>
    </citation>
    <scope>NUCLEOTIDE SEQUENCE</scope>
    <source>
        <strain evidence="1">NP7</strain>
    </source>
</reference>
<gene>
    <name evidence="2" type="ORF">CYJ96_08560</name>
    <name evidence="1" type="ORF">NP7_02650</name>
</gene>
<accession>A0A2D2LT99</accession>
<evidence type="ECO:0000313" key="1">
    <source>
        <dbReference type="EMBL" id="ATR78259.1"/>
    </source>
</evidence>
<dbReference type="RefSeq" id="WP_100269592.1">
    <property type="nucleotide sequence ID" value="NZ_CP024443.1"/>
</dbReference>
<sequence>MSLNFESVDDNLPSLILLSEYGGIWDVYFETVYSVFETDFVHSKPKFGTYRVNLKHHPSYDGKSATFWHMISEGNIESERVPDIRRCERIGWVKYFMEKFNGDKPDRNSKLLWWIEIRHGRGGREERIHLTNSNYDYIVVIANRKQYVLPWTAFYVEYEHQRRKYKKKFQEYWKNNSL</sequence>
<name>A0A2D2LT99_FAUOS</name>
<proteinExistence type="predicted"/>